<proteinExistence type="predicted"/>
<keyword evidence="2" id="KW-0813">Transport</keyword>
<feature type="transmembrane region" description="Helical" evidence="6">
    <location>
        <begin position="354"/>
        <end position="376"/>
    </location>
</feature>
<reference evidence="7 8" key="1">
    <citation type="submission" date="2016-11" db="EMBL/GenBank/DDBJ databases">
        <authorList>
            <person name="Jaros S."/>
            <person name="Januszkiewicz K."/>
            <person name="Wedrychowicz H."/>
        </authorList>
    </citation>
    <scope>NUCLEOTIDE SEQUENCE [LARGE SCALE GENOMIC DNA]</scope>
    <source>
        <strain evidence="7 8">CGMCC 4.5723</strain>
    </source>
</reference>
<feature type="transmembrane region" description="Helical" evidence="6">
    <location>
        <begin position="286"/>
        <end position="308"/>
    </location>
</feature>
<feature type="transmembrane region" description="Helical" evidence="6">
    <location>
        <begin position="20"/>
        <end position="38"/>
    </location>
</feature>
<dbReference type="Pfam" id="PF01566">
    <property type="entry name" value="Nramp"/>
    <property type="match status" value="1"/>
</dbReference>
<feature type="transmembrane region" description="Helical" evidence="6">
    <location>
        <begin position="241"/>
        <end position="266"/>
    </location>
</feature>
<dbReference type="GO" id="GO:0015086">
    <property type="term" value="F:cadmium ion transmembrane transporter activity"/>
    <property type="evidence" value="ECO:0007669"/>
    <property type="project" value="TreeGrafter"/>
</dbReference>
<dbReference type="RefSeq" id="WP_073384283.1">
    <property type="nucleotide sequence ID" value="NZ_FQZK01000040.1"/>
</dbReference>
<dbReference type="STRING" id="758803.SAMN05421803_14021"/>
<evidence type="ECO:0000313" key="7">
    <source>
        <dbReference type="EMBL" id="SHK89118.1"/>
    </source>
</evidence>
<dbReference type="GO" id="GO:0005384">
    <property type="term" value="F:manganese ion transmembrane transporter activity"/>
    <property type="evidence" value="ECO:0007669"/>
    <property type="project" value="TreeGrafter"/>
</dbReference>
<name>A0A1M6W647_9ACTN</name>
<keyword evidence="8" id="KW-1185">Reference proteome</keyword>
<feature type="transmembrane region" description="Helical" evidence="6">
    <location>
        <begin position="329"/>
        <end position="348"/>
    </location>
</feature>
<dbReference type="PANTHER" id="PTHR11706">
    <property type="entry name" value="SOLUTE CARRIER PROTEIN FAMILY 11 MEMBER"/>
    <property type="match status" value="1"/>
</dbReference>
<keyword evidence="3 6" id="KW-0812">Transmembrane</keyword>
<feature type="transmembrane region" description="Helical" evidence="6">
    <location>
        <begin position="160"/>
        <end position="178"/>
    </location>
</feature>
<dbReference type="GO" id="GO:0034755">
    <property type="term" value="P:iron ion transmembrane transport"/>
    <property type="evidence" value="ECO:0007669"/>
    <property type="project" value="TreeGrafter"/>
</dbReference>
<dbReference type="GO" id="GO:0005886">
    <property type="term" value="C:plasma membrane"/>
    <property type="evidence" value="ECO:0007669"/>
    <property type="project" value="TreeGrafter"/>
</dbReference>
<feature type="transmembrane region" description="Helical" evidence="6">
    <location>
        <begin position="135"/>
        <end position="153"/>
    </location>
</feature>
<evidence type="ECO:0000256" key="4">
    <source>
        <dbReference type="ARBA" id="ARBA00022989"/>
    </source>
</evidence>
<feature type="transmembrane region" description="Helical" evidence="6">
    <location>
        <begin position="97"/>
        <end position="115"/>
    </location>
</feature>
<feature type="transmembrane region" description="Helical" evidence="6">
    <location>
        <begin position="397"/>
        <end position="414"/>
    </location>
</feature>
<evidence type="ECO:0000256" key="2">
    <source>
        <dbReference type="ARBA" id="ARBA00022448"/>
    </source>
</evidence>
<dbReference type="AlphaFoldDB" id="A0A1M6W647"/>
<dbReference type="OrthoDB" id="9787548at2"/>
<dbReference type="EMBL" id="FQZK01000040">
    <property type="protein sequence ID" value="SHK89118.1"/>
    <property type="molecule type" value="Genomic_DNA"/>
</dbReference>
<keyword evidence="4 6" id="KW-1133">Transmembrane helix</keyword>
<evidence type="ECO:0000256" key="3">
    <source>
        <dbReference type="ARBA" id="ARBA00022692"/>
    </source>
</evidence>
<sequence length="415" mass="42608">MQAPTGGTGITAPRRNRPRLLRALALMGPAFIVGAWQFGPGNLASAIEAGGRFGYSLIWVVAVSTVLMIAFTDMSVRIGLVSPGSLVDTAKARLGRPWGAASGVGVFLITLMFSVGNAVGSGLGLSMILGGPPALWTLACTLLVVVLLVAKGYYKRFERVLLLTVIVMGLGFLASAFLSGPDWGAAARGLVPTVPGGVGLLIIAMVGTNFSINAAFYAGYTVRERGLRRDQYRESTLSDTVPGIVAPGIMTIMVIVASAAVAANTGDAAGGAGELSGVLETVAGPVGGYVFAAGFTAAAFSSMLANATAGGTLLADGLGWGHSLEDRRVRLLILAVLGFGLAVTFLASGSPVELIITAQALTVVVAPFLGLTLLLLSNSRALMGDLRNRWWQNVLGVLGWLGILGVCLNLLLGIL</sequence>
<comment type="subcellular location">
    <subcellularLocation>
        <location evidence="1">Membrane</location>
        <topology evidence="1">Multi-pass membrane protein</topology>
    </subcellularLocation>
</comment>
<dbReference type="PANTHER" id="PTHR11706:SF33">
    <property type="entry name" value="NATURAL RESISTANCE-ASSOCIATED MACROPHAGE PROTEIN 2"/>
    <property type="match status" value="1"/>
</dbReference>
<keyword evidence="5 6" id="KW-0472">Membrane</keyword>
<evidence type="ECO:0000313" key="8">
    <source>
        <dbReference type="Proteomes" id="UP000184452"/>
    </source>
</evidence>
<dbReference type="Proteomes" id="UP000184452">
    <property type="component" value="Unassembled WGS sequence"/>
</dbReference>
<protein>
    <submittedName>
        <fullName evidence="7">Mn2+ and Fe2+ transporters of the NRAMP family</fullName>
    </submittedName>
</protein>
<evidence type="ECO:0000256" key="1">
    <source>
        <dbReference type="ARBA" id="ARBA00004141"/>
    </source>
</evidence>
<feature type="transmembrane region" description="Helical" evidence="6">
    <location>
        <begin position="198"/>
        <end position="220"/>
    </location>
</feature>
<evidence type="ECO:0000256" key="5">
    <source>
        <dbReference type="ARBA" id="ARBA00023136"/>
    </source>
</evidence>
<dbReference type="NCBIfam" id="NF037982">
    <property type="entry name" value="Nramp_1"/>
    <property type="match status" value="1"/>
</dbReference>
<gene>
    <name evidence="7" type="ORF">SAMN05421803_14021</name>
</gene>
<accession>A0A1M6W647</accession>
<feature type="transmembrane region" description="Helical" evidence="6">
    <location>
        <begin position="58"/>
        <end position="76"/>
    </location>
</feature>
<evidence type="ECO:0000256" key="6">
    <source>
        <dbReference type="SAM" id="Phobius"/>
    </source>
</evidence>
<organism evidence="7 8">
    <name type="scientific">Nocardiopsis flavescens</name>
    <dbReference type="NCBI Taxonomy" id="758803"/>
    <lineage>
        <taxon>Bacteria</taxon>
        <taxon>Bacillati</taxon>
        <taxon>Actinomycetota</taxon>
        <taxon>Actinomycetes</taxon>
        <taxon>Streptosporangiales</taxon>
        <taxon>Nocardiopsidaceae</taxon>
        <taxon>Nocardiopsis</taxon>
    </lineage>
</organism>
<dbReference type="InterPro" id="IPR001046">
    <property type="entry name" value="NRAMP_fam"/>
</dbReference>